<proteinExistence type="predicted"/>
<evidence type="ECO:0000313" key="2">
    <source>
        <dbReference type="EMBL" id="CAE0817230.1"/>
    </source>
</evidence>
<reference evidence="2" key="1">
    <citation type="submission" date="2021-01" db="EMBL/GenBank/DDBJ databases">
        <authorList>
            <person name="Corre E."/>
            <person name="Pelletier E."/>
            <person name="Niang G."/>
            <person name="Scheremetjew M."/>
            <person name="Finn R."/>
            <person name="Kale V."/>
            <person name="Holt S."/>
            <person name="Cochrane G."/>
            <person name="Meng A."/>
            <person name="Brown T."/>
            <person name="Cohen L."/>
        </authorList>
    </citation>
    <scope>NUCLEOTIDE SEQUENCE</scope>
    <source>
        <strain evidence="2">CCMP1594</strain>
    </source>
</reference>
<accession>A0A7S4FW82</accession>
<dbReference type="AlphaFoldDB" id="A0A7S4FW82"/>
<gene>
    <name evidence="2" type="ORF">EGYM00163_LOCUS28392</name>
</gene>
<sequence>MYNPKATCVHCLQAAKQCTQPREKRQNCRHERTRPSCGQVAHKGRATGQSYLKKPKPVQGRRGEGCKLCQTFSVRVAWLITGAGQHPDYVIFIVPPNPELLLHFCPLAFLSYLTVNYTPHCHPHPRRQFSRSGSMAPAQDGDQGASLFG</sequence>
<protein>
    <submittedName>
        <fullName evidence="2">Uncharacterized protein</fullName>
    </submittedName>
</protein>
<dbReference type="EMBL" id="HBJA01081245">
    <property type="protein sequence ID" value="CAE0817230.1"/>
    <property type="molecule type" value="Transcribed_RNA"/>
</dbReference>
<evidence type="ECO:0000256" key="1">
    <source>
        <dbReference type="SAM" id="MobiDB-lite"/>
    </source>
</evidence>
<organism evidence="2">
    <name type="scientific">Eutreptiella gymnastica</name>
    <dbReference type="NCBI Taxonomy" id="73025"/>
    <lineage>
        <taxon>Eukaryota</taxon>
        <taxon>Discoba</taxon>
        <taxon>Euglenozoa</taxon>
        <taxon>Euglenida</taxon>
        <taxon>Spirocuta</taxon>
        <taxon>Euglenophyceae</taxon>
        <taxon>Eutreptiales</taxon>
        <taxon>Eutreptiaceae</taxon>
        <taxon>Eutreptiella</taxon>
    </lineage>
</organism>
<name>A0A7S4FW82_9EUGL</name>
<feature type="region of interest" description="Disordered" evidence="1">
    <location>
        <begin position="124"/>
        <end position="149"/>
    </location>
</feature>